<dbReference type="GO" id="GO:0006044">
    <property type="term" value="P:N-acetylglucosamine metabolic process"/>
    <property type="evidence" value="ECO:0007669"/>
    <property type="project" value="TreeGrafter"/>
</dbReference>
<gene>
    <name evidence="1" type="ORF">PNOK_0739400</name>
</gene>
<comment type="caution">
    <text evidence="1">The sequence shown here is derived from an EMBL/GenBank/DDBJ whole genome shotgun (WGS) entry which is preliminary data.</text>
</comment>
<dbReference type="OrthoDB" id="498286at2759"/>
<organism evidence="1 2">
    <name type="scientific">Pyrrhoderma noxium</name>
    <dbReference type="NCBI Taxonomy" id="2282107"/>
    <lineage>
        <taxon>Eukaryota</taxon>
        <taxon>Fungi</taxon>
        <taxon>Dikarya</taxon>
        <taxon>Basidiomycota</taxon>
        <taxon>Agaricomycotina</taxon>
        <taxon>Agaricomycetes</taxon>
        <taxon>Hymenochaetales</taxon>
        <taxon>Hymenochaetaceae</taxon>
        <taxon>Pyrrhoderma</taxon>
    </lineage>
</organism>
<dbReference type="Proteomes" id="UP000217199">
    <property type="component" value="Unassembled WGS sequence"/>
</dbReference>
<dbReference type="PANTHER" id="PTHR35020">
    <property type="entry name" value="N-ACETYLGLUCOSAMINE-INDUCED PROTEIN 1"/>
    <property type="match status" value="1"/>
</dbReference>
<evidence type="ECO:0000313" key="1">
    <source>
        <dbReference type="EMBL" id="PAV17330.1"/>
    </source>
</evidence>
<reference evidence="1 2" key="1">
    <citation type="journal article" date="2017" name="Mol. Ecol.">
        <title>Comparative and population genomic landscape of Phellinus noxius: A hypervariable fungus causing root rot in trees.</title>
        <authorList>
            <person name="Chung C.L."/>
            <person name="Lee T.J."/>
            <person name="Akiba M."/>
            <person name="Lee H.H."/>
            <person name="Kuo T.H."/>
            <person name="Liu D."/>
            <person name="Ke H.M."/>
            <person name="Yokoi T."/>
            <person name="Roa M.B."/>
            <person name="Lu M.J."/>
            <person name="Chang Y.Y."/>
            <person name="Ann P.J."/>
            <person name="Tsai J.N."/>
            <person name="Chen C.Y."/>
            <person name="Tzean S.S."/>
            <person name="Ota Y."/>
            <person name="Hattori T."/>
            <person name="Sahashi N."/>
            <person name="Liou R.F."/>
            <person name="Kikuchi T."/>
            <person name="Tsai I.J."/>
        </authorList>
    </citation>
    <scope>NUCLEOTIDE SEQUENCE [LARGE SCALE GENOMIC DNA]</scope>
    <source>
        <strain evidence="1 2">FFPRI411160</strain>
    </source>
</reference>
<dbReference type="STRING" id="2282107.A0A286UCM1"/>
<sequence length="288" mass="33357">MTDIDRRGPPTREELQTFYKPKFTWEQLKLFINSGDLGLLKRDKELQKRYMNWSAGIKAEYGSIESYLLNYRLQWGRPDNISLLKSKLNDVVIPTSEENEKNMVDDPLPPYFTANSPPSLISIIQNDWPYSIPLEVEHTLIWTKLPILPEPTLLKPHIAETLSLDTRNVVMNRLRQDGLWGFTGTLTPPPSPSTLPESIGALKDWGWTLDKLIVSPKGTIEEEEAIKLSGEEVHKFVKRRWAEREWETCWFVNPPRLQSVKGLAHAHIFARKKSLDEITEWDKVSERL</sequence>
<dbReference type="InParanoid" id="A0A286UCM1"/>
<evidence type="ECO:0000313" key="2">
    <source>
        <dbReference type="Proteomes" id="UP000217199"/>
    </source>
</evidence>
<dbReference type="EMBL" id="NBII01000007">
    <property type="protein sequence ID" value="PAV17330.1"/>
    <property type="molecule type" value="Genomic_DNA"/>
</dbReference>
<dbReference type="Pfam" id="PF12239">
    <property type="entry name" value="DUF3605"/>
    <property type="match status" value="2"/>
</dbReference>
<proteinExistence type="predicted"/>
<keyword evidence="2" id="KW-1185">Reference proteome</keyword>
<accession>A0A286UCM1</accession>
<dbReference type="AlphaFoldDB" id="A0A286UCM1"/>
<dbReference type="GO" id="GO:0005737">
    <property type="term" value="C:cytoplasm"/>
    <property type="evidence" value="ECO:0007669"/>
    <property type="project" value="TreeGrafter"/>
</dbReference>
<protein>
    <submittedName>
        <fullName evidence="1">Uncharacterized protein</fullName>
    </submittedName>
</protein>
<dbReference type="InterPro" id="IPR022036">
    <property type="entry name" value="DUF3605"/>
</dbReference>
<dbReference type="PANTHER" id="PTHR35020:SF2">
    <property type="entry name" value="N-ACETYLGLUCOSAMINE-INDUCED PROTEIN 1"/>
    <property type="match status" value="1"/>
</dbReference>
<name>A0A286UCM1_9AGAM</name>